<proteinExistence type="predicted"/>
<protein>
    <submittedName>
        <fullName evidence="1">Polyketide cyclase</fullName>
    </submittedName>
</protein>
<accession>A0ABN5A2P3</accession>
<dbReference type="RefSeq" id="WP_066541234.1">
    <property type="nucleotide sequence ID" value="NZ_CP021422.1"/>
</dbReference>
<dbReference type="Proteomes" id="UP000196710">
    <property type="component" value="Chromosome"/>
</dbReference>
<evidence type="ECO:0000313" key="2">
    <source>
        <dbReference type="Proteomes" id="UP000196710"/>
    </source>
</evidence>
<reference evidence="2" key="1">
    <citation type="submission" date="2017-05" db="EMBL/GenBank/DDBJ databases">
        <title>Improved OligoMM genomes.</title>
        <authorList>
            <person name="Garzetti D."/>
        </authorList>
    </citation>
    <scope>NUCLEOTIDE SEQUENCE [LARGE SCALE GENOMIC DNA]</scope>
    <source>
        <strain evidence="2">KB18</strain>
    </source>
</reference>
<sequence>MGEHLVKRSTVTAQFPCDCKTVWDIVTDNKNYEWRSDLSKIEMIDENRFDEYTKTGFVTHFQITAKEPYRKYRFDMENQNMSGHWSGIFESRNDGTQITFTEEVRVKNPIMNLFVKGYLKKQQAKYIADLREAIAKL</sequence>
<gene>
    <name evidence="1" type="ORF">ADH66_10030</name>
</gene>
<organism evidence="1 2">
    <name type="scientific">Acutalibacter muris</name>
    <dbReference type="NCBI Taxonomy" id="1796620"/>
    <lineage>
        <taxon>Bacteria</taxon>
        <taxon>Bacillati</taxon>
        <taxon>Bacillota</taxon>
        <taxon>Clostridia</taxon>
        <taxon>Eubacteriales</taxon>
        <taxon>Acutalibacteraceae</taxon>
        <taxon>Acutalibacter</taxon>
    </lineage>
</organism>
<dbReference type="EMBL" id="CP021422">
    <property type="protein sequence ID" value="ASB40960.1"/>
    <property type="molecule type" value="Genomic_DNA"/>
</dbReference>
<evidence type="ECO:0000313" key="1">
    <source>
        <dbReference type="EMBL" id="ASB40960.1"/>
    </source>
</evidence>
<dbReference type="InterPro" id="IPR023393">
    <property type="entry name" value="START-like_dom_sf"/>
</dbReference>
<dbReference type="Gene3D" id="3.30.530.20">
    <property type="match status" value="1"/>
</dbReference>
<dbReference type="InterPro" id="IPR019587">
    <property type="entry name" value="Polyketide_cyclase/dehydratase"/>
</dbReference>
<dbReference type="Pfam" id="PF10604">
    <property type="entry name" value="Polyketide_cyc2"/>
    <property type="match status" value="1"/>
</dbReference>
<dbReference type="SUPFAM" id="SSF55961">
    <property type="entry name" value="Bet v1-like"/>
    <property type="match status" value="1"/>
</dbReference>
<keyword evidence="2" id="KW-1185">Reference proteome</keyword>
<name>A0ABN5A2P3_9FIRM</name>